<dbReference type="AlphaFoldDB" id="A0A7J8NC62"/>
<evidence type="ECO:0000259" key="1">
    <source>
        <dbReference type="Pfam" id="PF00609"/>
    </source>
</evidence>
<name>A0A7J8NC62_9ROSI</name>
<reference evidence="2 3" key="1">
    <citation type="journal article" date="2019" name="Genome Biol. Evol.">
        <title>Insights into the evolution of the New World diploid cottons (Gossypium, subgenus Houzingenia) based on genome sequencing.</title>
        <authorList>
            <person name="Grover C.E."/>
            <person name="Arick M.A. 2nd"/>
            <person name="Thrash A."/>
            <person name="Conover J.L."/>
            <person name="Sanders W.S."/>
            <person name="Peterson D.G."/>
            <person name="Frelichowski J.E."/>
            <person name="Scheffler J.A."/>
            <person name="Scheffler B.E."/>
            <person name="Wendel J.F."/>
        </authorList>
    </citation>
    <scope>NUCLEOTIDE SEQUENCE [LARGE SCALE GENOMIC DNA]</scope>
    <source>
        <strain evidence="2">157</strain>
        <tissue evidence="2">Leaf</tissue>
    </source>
</reference>
<dbReference type="Pfam" id="PF00609">
    <property type="entry name" value="DAGK_acc"/>
    <property type="match status" value="1"/>
</dbReference>
<gene>
    <name evidence="2" type="ORF">Golob_001691</name>
</gene>
<organism evidence="2 3">
    <name type="scientific">Gossypium lobatum</name>
    <dbReference type="NCBI Taxonomy" id="34289"/>
    <lineage>
        <taxon>Eukaryota</taxon>
        <taxon>Viridiplantae</taxon>
        <taxon>Streptophyta</taxon>
        <taxon>Embryophyta</taxon>
        <taxon>Tracheophyta</taxon>
        <taxon>Spermatophyta</taxon>
        <taxon>Magnoliopsida</taxon>
        <taxon>eudicotyledons</taxon>
        <taxon>Gunneridae</taxon>
        <taxon>Pentapetalae</taxon>
        <taxon>rosids</taxon>
        <taxon>malvids</taxon>
        <taxon>Malvales</taxon>
        <taxon>Malvaceae</taxon>
        <taxon>Malvoideae</taxon>
        <taxon>Gossypium</taxon>
    </lineage>
</organism>
<dbReference type="Proteomes" id="UP000593572">
    <property type="component" value="Unassembled WGS sequence"/>
</dbReference>
<dbReference type="GO" id="GO:0004143">
    <property type="term" value="F:ATP-dependent diacylglycerol kinase activity"/>
    <property type="evidence" value="ECO:0007669"/>
    <property type="project" value="InterPro"/>
</dbReference>
<sequence>MDAQVAYGFHHLRNEKPYLAQGPITNKIIYSSYSCTQGWFLTPCVSDPSLRQCVPGSGLGAEAKAEFALPIRSLYACIALKDKG</sequence>
<proteinExistence type="predicted"/>
<keyword evidence="3" id="KW-1185">Reference proteome</keyword>
<comment type="caution">
    <text evidence="2">The sequence shown here is derived from an EMBL/GenBank/DDBJ whole genome shotgun (WGS) entry which is preliminary data.</text>
</comment>
<evidence type="ECO:0000313" key="2">
    <source>
        <dbReference type="EMBL" id="MBA0574496.1"/>
    </source>
</evidence>
<feature type="domain" description="Diacylglycerol kinase accessory" evidence="1">
    <location>
        <begin position="1"/>
        <end position="49"/>
    </location>
</feature>
<protein>
    <recommendedName>
        <fullName evidence="1">Diacylglycerol kinase accessory domain-containing protein</fullName>
    </recommendedName>
</protein>
<evidence type="ECO:0000313" key="3">
    <source>
        <dbReference type="Proteomes" id="UP000593572"/>
    </source>
</evidence>
<accession>A0A7J8NC62</accession>
<dbReference type="InterPro" id="IPR000756">
    <property type="entry name" value="Diacylglycerol_kin_accessory"/>
</dbReference>
<dbReference type="EMBL" id="JABEZX010000013">
    <property type="protein sequence ID" value="MBA0574496.1"/>
    <property type="molecule type" value="Genomic_DNA"/>
</dbReference>
<dbReference type="GO" id="GO:0007200">
    <property type="term" value="P:phospholipase C-activating G protein-coupled receptor signaling pathway"/>
    <property type="evidence" value="ECO:0007669"/>
    <property type="project" value="InterPro"/>
</dbReference>